<evidence type="ECO:0000256" key="9">
    <source>
        <dbReference type="ARBA" id="ARBA00023170"/>
    </source>
</evidence>
<evidence type="ECO:0000256" key="13">
    <source>
        <dbReference type="SAM" id="Phobius"/>
    </source>
</evidence>
<evidence type="ECO:0000256" key="11">
    <source>
        <dbReference type="ARBA" id="ARBA00023286"/>
    </source>
</evidence>
<feature type="signal peptide" evidence="14">
    <location>
        <begin position="1"/>
        <end position="25"/>
    </location>
</feature>
<keyword evidence="6 13" id="KW-1133">Transmembrane helix</keyword>
<protein>
    <submittedName>
        <fullName evidence="17">Ionotropic receptor 93a-like 11</fullName>
    </submittedName>
</protein>
<feature type="transmembrane region" description="Helical" evidence="13">
    <location>
        <begin position="422"/>
        <end position="443"/>
    </location>
</feature>
<dbReference type="AlphaFoldDB" id="A0A8J5MVA7"/>
<keyword evidence="18" id="KW-1185">Reference proteome</keyword>
<dbReference type="InterPro" id="IPR019594">
    <property type="entry name" value="Glu/Gly-bd"/>
</dbReference>
<dbReference type="PANTHER" id="PTHR42643">
    <property type="entry name" value="IONOTROPIC RECEPTOR 20A-RELATED"/>
    <property type="match status" value="1"/>
</dbReference>
<evidence type="ECO:0000256" key="8">
    <source>
        <dbReference type="ARBA" id="ARBA00023136"/>
    </source>
</evidence>
<comment type="subcellular location">
    <subcellularLocation>
        <location evidence="1">Cell membrane</location>
        <topology evidence="1">Multi-pass membrane protein</topology>
    </subcellularLocation>
</comment>
<evidence type="ECO:0000256" key="12">
    <source>
        <dbReference type="ARBA" id="ARBA00023303"/>
    </source>
</evidence>
<dbReference type="Pfam" id="PF00060">
    <property type="entry name" value="Lig_chan"/>
    <property type="match status" value="1"/>
</dbReference>
<dbReference type="Pfam" id="PF10613">
    <property type="entry name" value="Lig_chan-Glu_bd"/>
    <property type="match status" value="1"/>
</dbReference>
<evidence type="ECO:0000256" key="14">
    <source>
        <dbReference type="SAM" id="SignalP"/>
    </source>
</evidence>
<feature type="domain" description="Ionotropic glutamate receptor C-terminal" evidence="15">
    <location>
        <begin position="422"/>
        <end position="686"/>
    </location>
</feature>
<keyword evidence="12" id="KW-0407">Ion channel</keyword>
<name>A0A8J5MVA7_HOMAM</name>
<comment type="similarity">
    <text evidence="2">Belongs to the glutamate-gated ion channel (TC 1.A.10.1) family.</text>
</comment>
<keyword evidence="5 13" id="KW-0812">Transmembrane</keyword>
<evidence type="ECO:0000256" key="10">
    <source>
        <dbReference type="ARBA" id="ARBA00023180"/>
    </source>
</evidence>
<keyword evidence="3" id="KW-0813">Transport</keyword>
<dbReference type="Gene3D" id="3.40.190.10">
    <property type="entry name" value="Periplasmic binding protein-like II"/>
    <property type="match status" value="1"/>
</dbReference>
<dbReference type="InterPro" id="IPR052192">
    <property type="entry name" value="Insect_Ionotropic_Sensory_Rcpt"/>
</dbReference>
<keyword evidence="11" id="KW-1071">Ligand-gated ion channel</keyword>
<accession>A0A8J5MVA7</accession>
<feature type="transmembrane region" description="Helical" evidence="13">
    <location>
        <begin position="679"/>
        <end position="700"/>
    </location>
</feature>
<dbReference type="Proteomes" id="UP000747542">
    <property type="component" value="Unassembled WGS sequence"/>
</dbReference>
<keyword evidence="8 13" id="KW-0472">Membrane</keyword>
<dbReference type="EMBL" id="JAHLQT010024847">
    <property type="protein sequence ID" value="KAG7164961.1"/>
    <property type="molecule type" value="Genomic_DNA"/>
</dbReference>
<sequence>MFGVNECTMNGILLQLMFMVAACSSLKTPTLYTASFPQPTTANVEDKLECLSKNSHHLPFTEMPFNLHIHPPSVYQLATRRYTGKASTKPFSISPPLITHTSPSSRRYRRMIKLPVRDEDSLAVLLSAIVIEQLRECVLVVAADQGFWRSPVMDRILRLPNLRQVVNVVGVQDLQKAVLKAQQCRGYLLLLSDPAPLYTLTDPVTGAWDYDGRYVVAGISREQLHDLTLTNKGRKTDHIVGVIRSGDAGQYVVVMNQLYQREKMARVFTWTTSRSSTIPVNLFPDKITNLQGAVLNVITFELPPNILYHRGRNGSVLRRYGSDIDVVTAVAQAFNFTINFKEPPPGELWGEVTSNGTWNGLVGLLGTGEGDIGIANLFITALGGRKEYQEYTTYYDQDATCFLIQSEAQIPRWQSLALPYTATTWLVILLGLVLTGPLLYCLTKLASFRGEKMANSSLAYTSLYTAGMHFRSTQLQVPTSSSLQVLVVFLWLYIIILTTGYSSNLTAFLTVDRTPPGINTIKELYHSSLTVYGLGPFFGNNMAQSKNDHLRDLSRRFESLREFEDIKKRVLKGEGVMITSRRYLAFFSARITTPQGVPMECFLPFNVALGLQSHSPLKKNFDRVVSWISQSGLMSYWHKQTLVLSKRYKREEEEVKATPESEVAGGGGVSLTLEHVQGVFFILGLGYVAAQLVFMLEMFLCSRGNTL</sequence>
<evidence type="ECO:0000259" key="16">
    <source>
        <dbReference type="Pfam" id="PF10613"/>
    </source>
</evidence>
<dbReference type="GO" id="GO:0015276">
    <property type="term" value="F:ligand-gated monoatomic ion channel activity"/>
    <property type="evidence" value="ECO:0007669"/>
    <property type="project" value="InterPro"/>
</dbReference>
<dbReference type="InterPro" id="IPR001320">
    <property type="entry name" value="Iontro_rcpt_C"/>
</dbReference>
<evidence type="ECO:0000256" key="7">
    <source>
        <dbReference type="ARBA" id="ARBA00023065"/>
    </source>
</evidence>
<evidence type="ECO:0000259" key="15">
    <source>
        <dbReference type="Pfam" id="PF00060"/>
    </source>
</evidence>
<feature type="domain" description="Ionotropic glutamate receptor L-glutamate and glycine-binding" evidence="16">
    <location>
        <begin position="295"/>
        <end position="406"/>
    </location>
</feature>
<evidence type="ECO:0000313" key="17">
    <source>
        <dbReference type="EMBL" id="KAG7164961.1"/>
    </source>
</evidence>
<evidence type="ECO:0000256" key="4">
    <source>
        <dbReference type="ARBA" id="ARBA00022475"/>
    </source>
</evidence>
<keyword evidence="7" id="KW-0406">Ion transport</keyword>
<evidence type="ECO:0000256" key="5">
    <source>
        <dbReference type="ARBA" id="ARBA00022692"/>
    </source>
</evidence>
<keyword evidence="4" id="KW-1003">Cell membrane</keyword>
<keyword evidence="9 17" id="KW-0675">Receptor</keyword>
<dbReference type="GO" id="GO:0050906">
    <property type="term" value="P:detection of stimulus involved in sensory perception"/>
    <property type="evidence" value="ECO:0007669"/>
    <property type="project" value="UniProtKB-ARBA"/>
</dbReference>
<evidence type="ECO:0000256" key="6">
    <source>
        <dbReference type="ARBA" id="ARBA00022989"/>
    </source>
</evidence>
<gene>
    <name evidence="17" type="primary">Ir93a-L11</name>
    <name evidence="17" type="ORF">Hamer_G004685</name>
</gene>
<proteinExistence type="inferred from homology"/>
<dbReference type="Gene3D" id="1.10.287.70">
    <property type="match status" value="1"/>
</dbReference>
<dbReference type="PANTHER" id="PTHR42643:SF24">
    <property type="entry name" value="IONOTROPIC RECEPTOR 60A"/>
    <property type="match status" value="1"/>
</dbReference>
<organism evidence="17 18">
    <name type="scientific">Homarus americanus</name>
    <name type="common">American lobster</name>
    <dbReference type="NCBI Taxonomy" id="6706"/>
    <lineage>
        <taxon>Eukaryota</taxon>
        <taxon>Metazoa</taxon>
        <taxon>Ecdysozoa</taxon>
        <taxon>Arthropoda</taxon>
        <taxon>Crustacea</taxon>
        <taxon>Multicrustacea</taxon>
        <taxon>Malacostraca</taxon>
        <taxon>Eumalacostraca</taxon>
        <taxon>Eucarida</taxon>
        <taxon>Decapoda</taxon>
        <taxon>Pleocyemata</taxon>
        <taxon>Astacidea</taxon>
        <taxon>Nephropoidea</taxon>
        <taxon>Nephropidae</taxon>
        <taxon>Homarus</taxon>
    </lineage>
</organism>
<feature type="chain" id="PRO_5035193234" evidence="14">
    <location>
        <begin position="26"/>
        <end position="707"/>
    </location>
</feature>
<keyword evidence="10" id="KW-0325">Glycoprotein</keyword>
<dbReference type="GO" id="GO:0005886">
    <property type="term" value="C:plasma membrane"/>
    <property type="evidence" value="ECO:0007669"/>
    <property type="project" value="UniProtKB-SubCell"/>
</dbReference>
<comment type="caution">
    <text evidence="17">The sequence shown here is derived from an EMBL/GenBank/DDBJ whole genome shotgun (WGS) entry which is preliminary data.</text>
</comment>
<dbReference type="SUPFAM" id="SSF53850">
    <property type="entry name" value="Periplasmic binding protein-like II"/>
    <property type="match status" value="1"/>
</dbReference>
<evidence type="ECO:0000256" key="2">
    <source>
        <dbReference type="ARBA" id="ARBA00008685"/>
    </source>
</evidence>
<feature type="transmembrane region" description="Helical" evidence="13">
    <location>
        <begin position="481"/>
        <end position="501"/>
    </location>
</feature>
<keyword evidence="14" id="KW-0732">Signal</keyword>
<evidence type="ECO:0000256" key="3">
    <source>
        <dbReference type="ARBA" id="ARBA00022448"/>
    </source>
</evidence>
<evidence type="ECO:0000256" key="1">
    <source>
        <dbReference type="ARBA" id="ARBA00004651"/>
    </source>
</evidence>
<reference evidence="17" key="1">
    <citation type="journal article" date="2021" name="Sci. Adv.">
        <title>The American lobster genome reveals insights on longevity, neural, and immune adaptations.</title>
        <authorList>
            <person name="Polinski J.M."/>
            <person name="Zimin A.V."/>
            <person name="Clark K.F."/>
            <person name="Kohn A.B."/>
            <person name="Sadowski N."/>
            <person name="Timp W."/>
            <person name="Ptitsyn A."/>
            <person name="Khanna P."/>
            <person name="Romanova D.Y."/>
            <person name="Williams P."/>
            <person name="Greenwood S.J."/>
            <person name="Moroz L.L."/>
            <person name="Walt D.R."/>
            <person name="Bodnar A.G."/>
        </authorList>
    </citation>
    <scope>NUCLEOTIDE SEQUENCE</scope>
    <source>
        <strain evidence="17">GMGI-L3</strain>
    </source>
</reference>
<evidence type="ECO:0000313" key="18">
    <source>
        <dbReference type="Proteomes" id="UP000747542"/>
    </source>
</evidence>